<sequence length="70" mass="7966">MIFPLGFVIAFVLILIFSNRRTRQCKWRADRRRDANGQSCYRCMVCGAESFTSDGRPPKDCLAKTPPPSL</sequence>
<protein>
    <submittedName>
        <fullName evidence="1">Uncharacterized protein</fullName>
    </submittedName>
</protein>
<name>A0A6L8LR30_9RHOB</name>
<reference evidence="1 2" key="1">
    <citation type="submission" date="2020-01" db="EMBL/GenBank/DDBJ databases">
        <authorList>
            <person name="Chen S."/>
        </authorList>
    </citation>
    <scope>NUCLEOTIDE SEQUENCE [LARGE SCALE GENOMIC DNA]</scope>
    <source>
        <strain evidence="1 2">GS-10</strain>
    </source>
</reference>
<evidence type="ECO:0000313" key="2">
    <source>
        <dbReference type="Proteomes" id="UP000479043"/>
    </source>
</evidence>
<comment type="caution">
    <text evidence="1">The sequence shown here is derived from an EMBL/GenBank/DDBJ whole genome shotgun (WGS) entry which is preliminary data.</text>
</comment>
<keyword evidence="2" id="KW-1185">Reference proteome</keyword>
<gene>
    <name evidence="1" type="ORF">GR167_17065</name>
</gene>
<dbReference type="AlphaFoldDB" id="A0A6L8LR30"/>
<accession>A0A6L8LR30</accession>
<organism evidence="1 2">
    <name type="scientific">Thalassovita mangrovi</name>
    <dbReference type="NCBI Taxonomy" id="2692236"/>
    <lineage>
        <taxon>Bacteria</taxon>
        <taxon>Pseudomonadati</taxon>
        <taxon>Pseudomonadota</taxon>
        <taxon>Alphaproteobacteria</taxon>
        <taxon>Rhodobacterales</taxon>
        <taxon>Roseobacteraceae</taxon>
        <taxon>Thalassovita</taxon>
    </lineage>
</organism>
<evidence type="ECO:0000313" key="1">
    <source>
        <dbReference type="EMBL" id="MYM57030.1"/>
    </source>
</evidence>
<dbReference type="EMBL" id="WWEN01000009">
    <property type="protein sequence ID" value="MYM57030.1"/>
    <property type="molecule type" value="Genomic_DNA"/>
</dbReference>
<dbReference type="RefSeq" id="WP_160974941.1">
    <property type="nucleotide sequence ID" value="NZ_WWEN01000009.1"/>
</dbReference>
<proteinExistence type="predicted"/>
<dbReference type="Proteomes" id="UP000479043">
    <property type="component" value="Unassembled WGS sequence"/>
</dbReference>